<accession>A0A8J6TW78</accession>
<name>A0A8J6TW78_9BACT</name>
<comment type="caution">
    <text evidence="2">The sequence shown here is derived from an EMBL/GenBank/DDBJ whole genome shotgun (WGS) entry which is preliminary data.</text>
</comment>
<dbReference type="Pfam" id="PF00994">
    <property type="entry name" value="MoCF_biosynth"/>
    <property type="match status" value="1"/>
</dbReference>
<dbReference type="PANTHER" id="PTHR13939:SF0">
    <property type="entry name" value="NMN AMIDOHYDROLASE-LIKE PROTEIN YFAY"/>
    <property type="match status" value="1"/>
</dbReference>
<gene>
    <name evidence="2" type="ORF">H8D96_18995</name>
</gene>
<evidence type="ECO:0000313" key="3">
    <source>
        <dbReference type="Proteomes" id="UP000605201"/>
    </source>
</evidence>
<dbReference type="Proteomes" id="UP000605201">
    <property type="component" value="Unassembled WGS sequence"/>
</dbReference>
<dbReference type="SUPFAM" id="SSF53218">
    <property type="entry name" value="Molybdenum cofactor biosynthesis proteins"/>
    <property type="match status" value="1"/>
</dbReference>
<dbReference type="InterPro" id="IPR001453">
    <property type="entry name" value="MoaB/Mog_dom"/>
</dbReference>
<dbReference type="Gene3D" id="3.40.980.10">
    <property type="entry name" value="MoaB/Mog-like domain"/>
    <property type="match status" value="1"/>
</dbReference>
<organism evidence="2 3">
    <name type="scientific">Candidatus Desulfatibia vada</name>
    <dbReference type="NCBI Taxonomy" id="2841696"/>
    <lineage>
        <taxon>Bacteria</taxon>
        <taxon>Pseudomonadati</taxon>
        <taxon>Thermodesulfobacteriota</taxon>
        <taxon>Desulfobacteria</taxon>
        <taxon>Desulfobacterales</taxon>
        <taxon>Desulfobacterales incertae sedis</taxon>
        <taxon>Candidatus Desulfatibia</taxon>
    </lineage>
</organism>
<evidence type="ECO:0000313" key="2">
    <source>
        <dbReference type="EMBL" id="MBC8434002.1"/>
    </source>
</evidence>
<dbReference type="NCBIfam" id="TIGR00177">
    <property type="entry name" value="molyb_syn"/>
    <property type="match status" value="1"/>
</dbReference>
<evidence type="ECO:0000259" key="1">
    <source>
        <dbReference type="SMART" id="SM00852"/>
    </source>
</evidence>
<dbReference type="AlphaFoldDB" id="A0A8J6TW78"/>
<dbReference type="CDD" id="cd00885">
    <property type="entry name" value="cinA"/>
    <property type="match status" value="1"/>
</dbReference>
<protein>
    <submittedName>
        <fullName evidence="2">Competence/damage-inducible protein A</fullName>
    </submittedName>
</protein>
<dbReference type="InterPro" id="IPR050101">
    <property type="entry name" value="CinA"/>
</dbReference>
<sequence length="243" mass="27364">MQAYILSTGDEVLFGDIIDTNSSYLCNALKDMGIEVKKIIAVGDSIDIIASNIKEISEQTDICLVTGGLGPTSDDLTALACCEAADDILELKFDALKFMKSYFKLRGFEFTSDNEKQAKLPSNAKMIGNHNGTAPGFYININRCLFFFMPGVPSEMKLMFEEQVKKILINRFNLNDKILIERLTLFGLPESKAGFLLKEFENTYPQMRLGFRADFLLIEVKIVLADFHIDHKKALTEVHVRKN</sequence>
<reference evidence="2 3" key="1">
    <citation type="submission" date="2020-08" db="EMBL/GenBank/DDBJ databases">
        <title>Bridging the membrane lipid divide: bacteria of the FCB group superphylum have the potential to synthesize archaeal ether lipids.</title>
        <authorList>
            <person name="Villanueva L."/>
            <person name="Von Meijenfeldt F.A.B."/>
            <person name="Westbye A.B."/>
            <person name="Yadav S."/>
            <person name="Hopmans E.C."/>
            <person name="Dutilh B.E."/>
            <person name="Sinninghe Damste J.S."/>
        </authorList>
    </citation>
    <scope>NUCLEOTIDE SEQUENCE [LARGE SCALE GENOMIC DNA]</scope>
    <source>
        <strain evidence="2">NIOZ-UU17</strain>
    </source>
</reference>
<dbReference type="InterPro" id="IPR036425">
    <property type="entry name" value="MoaB/Mog-like_dom_sf"/>
</dbReference>
<dbReference type="EMBL" id="JACNIG010000368">
    <property type="protein sequence ID" value="MBC8434002.1"/>
    <property type="molecule type" value="Genomic_DNA"/>
</dbReference>
<dbReference type="SMART" id="SM00852">
    <property type="entry name" value="MoCF_biosynth"/>
    <property type="match status" value="1"/>
</dbReference>
<dbReference type="PANTHER" id="PTHR13939">
    <property type="entry name" value="NICOTINAMIDE-NUCLEOTIDE AMIDOHYDROLASE PNCC"/>
    <property type="match status" value="1"/>
</dbReference>
<proteinExistence type="predicted"/>
<feature type="domain" description="MoaB/Mog" evidence="1">
    <location>
        <begin position="4"/>
        <end position="171"/>
    </location>
</feature>